<feature type="transmembrane region" description="Helical" evidence="1">
    <location>
        <begin position="36"/>
        <end position="52"/>
    </location>
</feature>
<dbReference type="Proteomes" id="UP000799753">
    <property type="component" value="Unassembled WGS sequence"/>
</dbReference>
<name>A0A6A6RY43_9PLEO</name>
<keyword evidence="1" id="KW-0812">Transmembrane</keyword>
<dbReference type="EMBL" id="MU006788">
    <property type="protein sequence ID" value="KAF2638884.1"/>
    <property type="molecule type" value="Genomic_DNA"/>
</dbReference>
<accession>A0A6A6RY43</accession>
<sequence>MVLGGFWLVGWLGWVGLVAGWRGLDWDGERGLLRVRWWMLLVCGISSSAMIPRKRN</sequence>
<organism evidence="2 3">
    <name type="scientific">Massarina eburnea CBS 473.64</name>
    <dbReference type="NCBI Taxonomy" id="1395130"/>
    <lineage>
        <taxon>Eukaryota</taxon>
        <taxon>Fungi</taxon>
        <taxon>Dikarya</taxon>
        <taxon>Ascomycota</taxon>
        <taxon>Pezizomycotina</taxon>
        <taxon>Dothideomycetes</taxon>
        <taxon>Pleosporomycetidae</taxon>
        <taxon>Pleosporales</taxon>
        <taxon>Massarineae</taxon>
        <taxon>Massarinaceae</taxon>
        <taxon>Massarina</taxon>
    </lineage>
</organism>
<evidence type="ECO:0000313" key="2">
    <source>
        <dbReference type="EMBL" id="KAF2638884.1"/>
    </source>
</evidence>
<protein>
    <submittedName>
        <fullName evidence="2">Uncharacterized protein</fullName>
    </submittedName>
</protein>
<keyword evidence="3" id="KW-1185">Reference proteome</keyword>
<keyword evidence="1" id="KW-1133">Transmembrane helix</keyword>
<proteinExistence type="predicted"/>
<keyword evidence="1" id="KW-0472">Membrane</keyword>
<reference evidence="2" key="1">
    <citation type="journal article" date="2020" name="Stud. Mycol.">
        <title>101 Dothideomycetes genomes: a test case for predicting lifestyles and emergence of pathogens.</title>
        <authorList>
            <person name="Haridas S."/>
            <person name="Albert R."/>
            <person name="Binder M."/>
            <person name="Bloem J."/>
            <person name="Labutti K."/>
            <person name="Salamov A."/>
            <person name="Andreopoulos B."/>
            <person name="Baker S."/>
            <person name="Barry K."/>
            <person name="Bills G."/>
            <person name="Bluhm B."/>
            <person name="Cannon C."/>
            <person name="Castanera R."/>
            <person name="Culley D."/>
            <person name="Daum C."/>
            <person name="Ezra D."/>
            <person name="Gonzalez J."/>
            <person name="Henrissat B."/>
            <person name="Kuo A."/>
            <person name="Liang C."/>
            <person name="Lipzen A."/>
            <person name="Lutzoni F."/>
            <person name="Magnuson J."/>
            <person name="Mondo S."/>
            <person name="Nolan M."/>
            <person name="Ohm R."/>
            <person name="Pangilinan J."/>
            <person name="Park H.-J."/>
            <person name="Ramirez L."/>
            <person name="Alfaro M."/>
            <person name="Sun H."/>
            <person name="Tritt A."/>
            <person name="Yoshinaga Y."/>
            <person name="Zwiers L.-H."/>
            <person name="Turgeon B."/>
            <person name="Goodwin S."/>
            <person name="Spatafora J."/>
            <person name="Crous P."/>
            <person name="Grigoriev I."/>
        </authorList>
    </citation>
    <scope>NUCLEOTIDE SEQUENCE</scope>
    <source>
        <strain evidence="2">CBS 473.64</strain>
    </source>
</reference>
<dbReference type="AlphaFoldDB" id="A0A6A6RY43"/>
<evidence type="ECO:0000256" key="1">
    <source>
        <dbReference type="SAM" id="Phobius"/>
    </source>
</evidence>
<evidence type="ECO:0000313" key="3">
    <source>
        <dbReference type="Proteomes" id="UP000799753"/>
    </source>
</evidence>
<gene>
    <name evidence="2" type="ORF">P280DRAFT_470899</name>
</gene>